<organism evidence="16 18">
    <name type="scientific">Virgibacillus dokdonensis</name>
    <dbReference type="NCBI Taxonomy" id="302167"/>
    <lineage>
        <taxon>Bacteria</taxon>
        <taxon>Bacillati</taxon>
        <taxon>Bacillota</taxon>
        <taxon>Bacilli</taxon>
        <taxon>Bacillales</taxon>
        <taxon>Bacillaceae</taxon>
        <taxon>Virgibacillus</taxon>
    </lineage>
</organism>
<dbReference type="Pfam" id="PF03481">
    <property type="entry name" value="Sua5_C"/>
    <property type="match status" value="1"/>
</dbReference>
<feature type="binding site" evidence="14">
    <location>
        <position position="62"/>
    </location>
    <ligand>
        <name>ATP</name>
        <dbReference type="ChEBI" id="CHEBI:30616"/>
    </ligand>
</feature>
<dbReference type="Proteomes" id="UP000234237">
    <property type="component" value="Chromosome"/>
</dbReference>
<dbReference type="EMBL" id="JAZHPM010000012">
    <property type="protein sequence ID" value="MEF2292067.1"/>
    <property type="molecule type" value="Genomic_DNA"/>
</dbReference>
<dbReference type="GO" id="GO:0008033">
    <property type="term" value="P:tRNA processing"/>
    <property type="evidence" value="ECO:0007669"/>
    <property type="project" value="UniProtKB-KW"/>
</dbReference>
<sequence>MKTKYWNISKMTKREQQESIIEASQLLHQGEIVAFPTETVYGLGANATNEQAVQKIFQAKGRPQDNPLIVHVADALQMESLVRYWPAYVDKLLVAYTPGPITFVLPSNDVCSPAVTAGLDTVGVRIPSHPVAHQLLSACQLPIAAPSANISGRPSPTSARHVWHDLSDKIAGILDGGATGVGLESTVIDCTQDIPVILRPGGITKEQIEKVAGAVMVDPGLAVKNENEQPKSPGMKYRHYSPEVPLWIVSGASENLQSMIYRLQMEGKRVGVMGKDGTVERLQVEAIIKLGNTMEQVAANLYGALRTFKLGEVDIILCESFPEQGIGQAVMNRLTKAASRIISL</sequence>
<comment type="similarity">
    <text evidence="2 13">Belongs to the SUA5 family.</text>
</comment>
<evidence type="ECO:0000256" key="9">
    <source>
        <dbReference type="ARBA" id="ARBA00022741"/>
    </source>
</evidence>
<dbReference type="KEGG" id="vpn:A21D_00949"/>
<dbReference type="EC" id="2.7.7.87" evidence="3 13"/>
<evidence type="ECO:0000256" key="14">
    <source>
        <dbReference type="PIRSR" id="PIRSR004930-1"/>
    </source>
</evidence>
<feature type="binding site" evidence="14">
    <location>
        <position position="125"/>
    </location>
    <ligand>
        <name>L-threonine</name>
        <dbReference type="ChEBI" id="CHEBI:57926"/>
    </ligand>
</feature>
<comment type="catalytic activity">
    <reaction evidence="12 13">
        <text>L-threonine + hydrogencarbonate + ATP = L-threonylcarbamoyladenylate + diphosphate + H2O</text>
        <dbReference type="Rhea" id="RHEA:36407"/>
        <dbReference type="ChEBI" id="CHEBI:15377"/>
        <dbReference type="ChEBI" id="CHEBI:17544"/>
        <dbReference type="ChEBI" id="CHEBI:30616"/>
        <dbReference type="ChEBI" id="CHEBI:33019"/>
        <dbReference type="ChEBI" id="CHEBI:57926"/>
        <dbReference type="ChEBI" id="CHEBI:73682"/>
        <dbReference type="EC" id="2.7.7.87"/>
    </reaction>
</comment>
<dbReference type="InterPro" id="IPR005145">
    <property type="entry name" value="Sua5_C"/>
</dbReference>
<reference evidence="16" key="1">
    <citation type="submission" date="2016-11" db="EMBL/GenBank/DDBJ databases">
        <title>Complete genome sequence of Virgibacillus dokdonensis 21D, a halophilic bacterium isolated from the deep hypersaline anoxic basin Discovery in the Mediterranean Sea.</title>
        <authorList>
            <person name="Zeaiter Z."/>
            <person name="Booth J.M."/>
            <person name="Prosdocimi E.M."/>
            <person name="Mapelli F."/>
            <person name="Fusi M."/>
            <person name="Daffonchio D."/>
            <person name="Borin S."/>
            <person name="Crotti E."/>
        </authorList>
    </citation>
    <scope>NUCLEOTIDE SEQUENCE</scope>
    <source>
        <strain evidence="16">21D</strain>
    </source>
</reference>
<evidence type="ECO:0000256" key="6">
    <source>
        <dbReference type="ARBA" id="ARBA00022679"/>
    </source>
</evidence>
<dbReference type="GO" id="GO:0006450">
    <property type="term" value="P:regulation of translational fidelity"/>
    <property type="evidence" value="ECO:0007669"/>
    <property type="project" value="TreeGrafter"/>
</dbReference>
<dbReference type="GO" id="GO:0061710">
    <property type="term" value="F:L-threonylcarbamoyladenylate synthase"/>
    <property type="evidence" value="ECO:0007669"/>
    <property type="project" value="UniProtKB-EC"/>
</dbReference>
<evidence type="ECO:0000313" key="18">
    <source>
        <dbReference type="Proteomes" id="UP000234237"/>
    </source>
</evidence>
<keyword evidence="9 13" id="KW-0547">Nucleotide-binding</keyword>
<dbReference type="Pfam" id="PF01300">
    <property type="entry name" value="Sua5_yciO_yrdC"/>
    <property type="match status" value="1"/>
</dbReference>
<evidence type="ECO:0000256" key="1">
    <source>
        <dbReference type="ARBA" id="ARBA00004496"/>
    </source>
</evidence>
<dbReference type="PANTHER" id="PTHR17490:SF16">
    <property type="entry name" value="THREONYLCARBAMOYL-AMP SYNTHASE"/>
    <property type="match status" value="1"/>
</dbReference>
<dbReference type="FunFam" id="3.90.870.10:FF:000008">
    <property type="entry name" value="Threonylcarbamoyl-AMP synthase"/>
    <property type="match status" value="1"/>
</dbReference>
<dbReference type="NCBIfam" id="TIGR00057">
    <property type="entry name" value="L-threonylcarbamoyladenylate synthase"/>
    <property type="match status" value="1"/>
</dbReference>
<keyword evidence="7 13" id="KW-0819">tRNA processing</keyword>
<evidence type="ECO:0000256" key="4">
    <source>
        <dbReference type="ARBA" id="ARBA00015492"/>
    </source>
</evidence>
<keyword evidence="8 13" id="KW-0548">Nucleotidyltransferase</keyword>
<feature type="binding site" evidence="14">
    <location>
        <position position="66"/>
    </location>
    <ligand>
        <name>ATP</name>
        <dbReference type="ChEBI" id="CHEBI:30616"/>
    </ligand>
</feature>
<keyword evidence="19" id="KW-1185">Reference proteome</keyword>
<dbReference type="InterPro" id="IPR050156">
    <property type="entry name" value="TC-AMP_synthase_SUA5"/>
</dbReference>
<evidence type="ECO:0000256" key="10">
    <source>
        <dbReference type="ARBA" id="ARBA00022840"/>
    </source>
</evidence>
<feature type="binding site" evidence="14">
    <location>
        <position position="185"/>
    </location>
    <ligand>
        <name>L-threonine</name>
        <dbReference type="ChEBI" id="CHEBI:57926"/>
    </ligand>
</feature>
<evidence type="ECO:0000256" key="5">
    <source>
        <dbReference type="ARBA" id="ARBA00022490"/>
    </source>
</evidence>
<keyword evidence="6 13" id="KW-0808">Transferase</keyword>
<feature type="binding site" evidence="14">
    <location>
        <position position="147"/>
    </location>
    <ligand>
        <name>ATP</name>
        <dbReference type="ChEBI" id="CHEBI:30616"/>
    </ligand>
</feature>
<feature type="binding site" evidence="14">
    <location>
        <position position="199"/>
    </location>
    <ligand>
        <name>ATP</name>
        <dbReference type="ChEBI" id="CHEBI:30616"/>
    </ligand>
</feature>
<evidence type="ECO:0000256" key="8">
    <source>
        <dbReference type="ARBA" id="ARBA00022695"/>
    </source>
</evidence>
<dbReference type="PANTHER" id="PTHR17490">
    <property type="entry name" value="SUA5"/>
    <property type="match status" value="1"/>
</dbReference>
<feature type="binding site" evidence="14">
    <location>
        <position position="71"/>
    </location>
    <ligand>
        <name>L-threonine</name>
        <dbReference type="ChEBI" id="CHEBI:57926"/>
    </ligand>
</feature>
<proteinExistence type="inferred from homology"/>
<feature type="binding site" evidence="14">
    <location>
        <position position="155"/>
    </location>
    <ligand>
        <name>ATP</name>
        <dbReference type="ChEBI" id="CHEBI:30616"/>
    </ligand>
</feature>
<feature type="binding site" evidence="14">
    <location>
        <position position="240"/>
    </location>
    <ligand>
        <name>ATP</name>
        <dbReference type="ChEBI" id="CHEBI:30616"/>
    </ligand>
</feature>
<feature type="binding site" evidence="14">
    <location>
        <position position="39"/>
    </location>
    <ligand>
        <name>L-threonine</name>
        <dbReference type="ChEBI" id="CHEBI:57926"/>
    </ligand>
</feature>
<name>A0A2K9J230_9BACI</name>
<dbReference type="InterPro" id="IPR038385">
    <property type="entry name" value="Sua5/YwlC_C"/>
</dbReference>
<evidence type="ECO:0000313" key="19">
    <source>
        <dbReference type="Proteomes" id="UP001356080"/>
    </source>
</evidence>
<dbReference type="Gene3D" id="3.40.50.11030">
    <property type="entry name" value="Threonylcarbamoyl-AMP synthase, C-terminal domain"/>
    <property type="match status" value="1"/>
</dbReference>
<feature type="domain" description="YrdC-like" evidence="15">
    <location>
        <begin position="17"/>
        <end position="203"/>
    </location>
</feature>
<evidence type="ECO:0000313" key="17">
    <source>
        <dbReference type="EMBL" id="MEF2292067.1"/>
    </source>
</evidence>
<keyword evidence="5 13" id="KW-0963">Cytoplasm</keyword>
<dbReference type="PIRSF" id="PIRSF004930">
    <property type="entry name" value="Tln_factor_SUA5"/>
    <property type="match status" value="1"/>
</dbReference>
<comment type="subcellular location">
    <subcellularLocation>
        <location evidence="1 13">Cytoplasm</location>
    </subcellularLocation>
</comment>
<feature type="binding site" evidence="14">
    <location>
        <position position="145"/>
    </location>
    <ligand>
        <name>L-threonine</name>
        <dbReference type="ChEBI" id="CHEBI:57926"/>
    </ligand>
</feature>
<keyword evidence="10 13" id="KW-0067">ATP-binding</keyword>
<evidence type="ECO:0000256" key="3">
    <source>
        <dbReference type="ARBA" id="ARBA00012584"/>
    </source>
</evidence>
<dbReference type="EMBL" id="CP018622">
    <property type="protein sequence ID" value="AUJ24061.1"/>
    <property type="molecule type" value="Genomic_DNA"/>
</dbReference>
<reference evidence="17 19" key="3">
    <citation type="submission" date="2024-01" db="EMBL/GenBank/DDBJ databases">
        <title>Survival strategy associated with biotechnological potential of Virgibacillus dokdonensis T4.6 isolated from salt-fermented shrimp paste.</title>
        <authorList>
            <person name="Doan T.V."/>
            <person name="Quach N.T."/>
            <person name="Phi Q.-T."/>
        </authorList>
    </citation>
    <scope>NUCLEOTIDE SEQUENCE [LARGE SCALE GENOMIC DNA]</scope>
    <source>
        <strain evidence="17 19">T4.6</strain>
    </source>
</reference>
<dbReference type="AlphaFoldDB" id="A0A2K9J230"/>
<dbReference type="GO" id="GO:0005737">
    <property type="term" value="C:cytoplasm"/>
    <property type="evidence" value="ECO:0007669"/>
    <property type="project" value="UniProtKB-SubCell"/>
</dbReference>
<evidence type="ECO:0000256" key="11">
    <source>
        <dbReference type="ARBA" id="ARBA00029774"/>
    </source>
</evidence>
<evidence type="ECO:0000259" key="15">
    <source>
        <dbReference type="PROSITE" id="PS51163"/>
    </source>
</evidence>
<evidence type="ECO:0000313" key="16">
    <source>
        <dbReference type="EMBL" id="AUJ24061.1"/>
    </source>
</evidence>
<dbReference type="Gene3D" id="3.90.870.10">
    <property type="entry name" value="DHBP synthase"/>
    <property type="match status" value="1"/>
</dbReference>
<evidence type="ECO:0000256" key="13">
    <source>
        <dbReference type="PIRNR" id="PIRNR004930"/>
    </source>
</evidence>
<reference evidence="18" key="2">
    <citation type="submission" date="2016-11" db="EMBL/GenBank/DDBJ databases">
        <title>Complete genome sequence of Virgibacillus pantothenticus 21D, a halophilic bacterium isolated from the deep hypersaline anoxic basin Discovery in the Mediterranean Sea.</title>
        <authorList>
            <person name="Zeaiter Z."/>
            <person name="Booth J.M."/>
            <person name="Prosdocimi E.M."/>
            <person name="Mapelli F."/>
            <person name="Fusi M."/>
            <person name="Daffonchio D."/>
            <person name="Borin S."/>
            <person name="Crotti E."/>
        </authorList>
    </citation>
    <scope>NUCLEOTIDE SEQUENCE [LARGE SCALE GENOMIC DNA]</scope>
    <source>
        <strain evidence="18">21D</strain>
    </source>
</reference>
<dbReference type="PROSITE" id="PS51163">
    <property type="entry name" value="YRDC"/>
    <property type="match status" value="1"/>
</dbReference>
<feature type="binding site" evidence="14">
    <location>
        <position position="121"/>
    </location>
    <ligand>
        <name>ATP</name>
        <dbReference type="ChEBI" id="CHEBI:30616"/>
    </ligand>
</feature>
<protein>
    <recommendedName>
        <fullName evidence="4 13">Threonylcarbamoyl-AMP synthase</fullName>
        <shortName evidence="13">TC-AMP synthase</shortName>
        <ecNumber evidence="3 13">2.7.7.87</ecNumber>
    </recommendedName>
    <alternativeName>
        <fullName evidence="11 13">L-threonylcarbamoyladenylate synthase</fullName>
    </alternativeName>
</protein>
<gene>
    <name evidence="16" type="primary">ywlC</name>
    <name evidence="16" type="ORF">A21D_00949</name>
    <name evidence="17" type="ORF">V2W34_08580</name>
</gene>
<dbReference type="SUPFAM" id="SSF55821">
    <property type="entry name" value="YrdC/RibB"/>
    <property type="match status" value="1"/>
</dbReference>
<dbReference type="GO" id="GO:0005524">
    <property type="term" value="F:ATP binding"/>
    <property type="evidence" value="ECO:0007669"/>
    <property type="project" value="UniProtKB-UniRule"/>
</dbReference>
<dbReference type="InterPro" id="IPR006070">
    <property type="entry name" value="Sua5-like_dom"/>
</dbReference>
<dbReference type="STRING" id="302167.GCA_900166595_03831"/>
<dbReference type="InterPro" id="IPR010923">
    <property type="entry name" value="T(6)A37_SUA5"/>
</dbReference>
<evidence type="ECO:0000256" key="12">
    <source>
        <dbReference type="ARBA" id="ARBA00048366"/>
    </source>
</evidence>
<dbReference type="InterPro" id="IPR017945">
    <property type="entry name" value="DHBP_synth_RibB-like_a/b_dom"/>
</dbReference>
<evidence type="ECO:0000256" key="7">
    <source>
        <dbReference type="ARBA" id="ARBA00022694"/>
    </source>
</evidence>
<evidence type="ECO:0000256" key="2">
    <source>
        <dbReference type="ARBA" id="ARBA00007663"/>
    </source>
</evidence>
<dbReference type="Proteomes" id="UP001356080">
    <property type="component" value="Unassembled WGS sequence"/>
</dbReference>
<comment type="function">
    <text evidence="13">Required for the formation of a threonylcarbamoyl group on adenosine at position 37 (t(6)A37) in tRNAs that read codons beginning with adenine.</text>
</comment>
<dbReference type="RefSeq" id="WP_077706423.1">
    <property type="nucleotide sequence ID" value="NZ_CP018622.1"/>
</dbReference>
<dbReference type="GO" id="GO:0003725">
    <property type="term" value="F:double-stranded RNA binding"/>
    <property type="evidence" value="ECO:0007669"/>
    <property type="project" value="UniProtKB-UniRule"/>
</dbReference>
<dbReference type="GO" id="GO:0000049">
    <property type="term" value="F:tRNA binding"/>
    <property type="evidence" value="ECO:0007669"/>
    <property type="project" value="TreeGrafter"/>
</dbReference>
<accession>A0A2K9J230</accession>